<evidence type="ECO:0000313" key="1">
    <source>
        <dbReference type="EMBL" id="PRR78210.1"/>
    </source>
</evidence>
<gene>
    <name evidence="1" type="primary">flhB_1</name>
    <name evidence="1" type="ORF">CLLI_18110</name>
</gene>
<name>A0A2T0B2T7_9CLOT</name>
<keyword evidence="2" id="KW-1185">Reference proteome</keyword>
<dbReference type="SUPFAM" id="SSF160544">
    <property type="entry name" value="EscU C-terminal domain-like"/>
    <property type="match status" value="1"/>
</dbReference>
<organism evidence="1 2">
    <name type="scientific">Clostridium liquoris</name>
    <dbReference type="NCBI Taxonomy" id="1289519"/>
    <lineage>
        <taxon>Bacteria</taxon>
        <taxon>Bacillati</taxon>
        <taxon>Bacillota</taxon>
        <taxon>Clostridia</taxon>
        <taxon>Eubacteriales</taxon>
        <taxon>Clostridiaceae</taxon>
        <taxon>Clostridium</taxon>
    </lineage>
</organism>
<dbReference type="EMBL" id="PVXO01000048">
    <property type="protein sequence ID" value="PRR78210.1"/>
    <property type="molecule type" value="Genomic_DNA"/>
</dbReference>
<dbReference type="Gene3D" id="3.40.1690.10">
    <property type="entry name" value="secretion proteins EscU"/>
    <property type="match status" value="1"/>
</dbReference>
<dbReference type="OrthoDB" id="9810419at2"/>
<dbReference type="GO" id="GO:0009306">
    <property type="term" value="P:protein secretion"/>
    <property type="evidence" value="ECO:0007669"/>
    <property type="project" value="InterPro"/>
</dbReference>
<dbReference type="Proteomes" id="UP000239706">
    <property type="component" value="Unassembled WGS sequence"/>
</dbReference>
<dbReference type="InterPro" id="IPR029025">
    <property type="entry name" value="T3SS_substrate_exporter_C"/>
</dbReference>
<dbReference type="Pfam" id="PF01312">
    <property type="entry name" value="Bac_export_2"/>
    <property type="match status" value="1"/>
</dbReference>
<keyword evidence="1" id="KW-0966">Cell projection</keyword>
<dbReference type="PROSITE" id="PS51257">
    <property type="entry name" value="PROKAR_LIPOPROTEIN"/>
    <property type="match status" value="1"/>
</dbReference>
<dbReference type="InterPro" id="IPR006135">
    <property type="entry name" value="T3SS_substrate_exporter"/>
</dbReference>
<proteinExistence type="predicted"/>
<sequence length="87" mass="9485">MEKKKAAALTYEKGYDVPVVTAAGMGCIADKIIEKAEDNNVPIVYDDELANLLTSVDVGSEIPYDLYEAVAKVIAYVMDIDELIDRG</sequence>
<keyword evidence="1" id="KW-0969">Cilium</keyword>
<dbReference type="AlphaFoldDB" id="A0A2T0B2T7"/>
<evidence type="ECO:0000313" key="2">
    <source>
        <dbReference type="Proteomes" id="UP000239706"/>
    </source>
</evidence>
<reference evidence="1 2" key="1">
    <citation type="submission" date="2018-03" db="EMBL/GenBank/DDBJ databases">
        <title>Genome sequence of Clostridium liquoris DSM 100320.</title>
        <authorList>
            <person name="Poehlein A."/>
            <person name="Daniel R."/>
        </authorList>
    </citation>
    <scope>NUCLEOTIDE SEQUENCE [LARGE SCALE GENOMIC DNA]</scope>
    <source>
        <strain evidence="1 2">DSM 100320</strain>
    </source>
</reference>
<dbReference type="GO" id="GO:0005886">
    <property type="term" value="C:plasma membrane"/>
    <property type="evidence" value="ECO:0007669"/>
    <property type="project" value="TreeGrafter"/>
</dbReference>
<accession>A0A2T0B2T7</accession>
<keyword evidence="1" id="KW-0282">Flagellum</keyword>
<dbReference type="PANTHER" id="PTHR30531">
    <property type="entry name" value="FLAGELLAR BIOSYNTHETIC PROTEIN FLHB"/>
    <property type="match status" value="1"/>
</dbReference>
<dbReference type="PANTHER" id="PTHR30531:SF12">
    <property type="entry name" value="FLAGELLAR BIOSYNTHETIC PROTEIN FLHB"/>
    <property type="match status" value="1"/>
</dbReference>
<comment type="caution">
    <text evidence="1">The sequence shown here is derived from an EMBL/GenBank/DDBJ whole genome shotgun (WGS) entry which is preliminary data.</text>
</comment>
<protein>
    <submittedName>
        <fullName evidence="1">Flagellar biosynthetic protein FlhB</fullName>
    </submittedName>
</protein>
<dbReference type="RefSeq" id="WP_106063898.1">
    <property type="nucleotide sequence ID" value="NZ_PVXO01000048.1"/>
</dbReference>